<feature type="signal peptide" evidence="2">
    <location>
        <begin position="1"/>
        <end position="20"/>
    </location>
</feature>
<feature type="region of interest" description="Disordered" evidence="1">
    <location>
        <begin position="293"/>
        <end position="332"/>
    </location>
</feature>
<keyword evidence="5" id="KW-1185">Reference proteome</keyword>
<reference evidence="4 5" key="1">
    <citation type="submission" date="2017-05" db="EMBL/GenBank/DDBJ databases">
        <title>The complete genome sequence of Deinococcus ficus isolated from the rhizosphere of the Ficus religiosa L. in Taiwan.</title>
        <authorList>
            <person name="Wu K.-M."/>
            <person name="Liao T.-L."/>
            <person name="Liu Y.-M."/>
            <person name="Young C.-C."/>
            <person name="Tsai S.-F."/>
        </authorList>
    </citation>
    <scope>NUCLEOTIDE SEQUENCE [LARGE SCALE GENOMIC DNA]</scope>
    <source>
        <strain evidence="4 5">CC-FR2-10</strain>
        <plasmid evidence="5">pdfi3</plasmid>
    </source>
</reference>
<dbReference type="Proteomes" id="UP000259030">
    <property type="component" value="Plasmid pDFI3"/>
</dbReference>
<dbReference type="PANTHER" id="PTHR37423:SF2">
    <property type="entry name" value="MEMBRANE-BOUND LYTIC MUREIN TRANSGLYCOSYLASE C"/>
    <property type="match status" value="1"/>
</dbReference>
<evidence type="ECO:0000256" key="1">
    <source>
        <dbReference type="SAM" id="MobiDB-lite"/>
    </source>
</evidence>
<evidence type="ECO:0000256" key="2">
    <source>
        <dbReference type="SAM" id="SignalP"/>
    </source>
</evidence>
<dbReference type="InterPro" id="IPR008258">
    <property type="entry name" value="Transglycosylase_SLT_dom_1"/>
</dbReference>
<evidence type="ECO:0000313" key="4">
    <source>
        <dbReference type="EMBL" id="ASN83299.1"/>
    </source>
</evidence>
<feature type="compositionally biased region" description="Low complexity" evidence="1">
    <location>
        <begin position="231"/>
        <end position="245"/>
    </location>
</feature>
<feature type="region of interest" description="Disordered" evidence="1">
    <location>
        <begin position="211"/>
        <end position="245"/>
    </location>
</feature>
<organism evidence="4 5">
    <name type="scientific">Deinococcus ficus</name>
    <dbReference type="NCBI Taxonomy" id="317577"/>
    <lineage>
        <taxon>Bacteria</taxon>
        <taxon>Thermotogati</taxon>
        <taxon>Deinococcota</taxon>
        <taxon>Deinococci</taxon>
        <taxon>Deinococcales</taxon>
        <taxon>Deinococcaceae</taxon>
        <taxon>Deinococcus</taxon>
    </lineage>
</organism>
<geneLocation type="plasmid" evidence="5">
    <name>pdfi3</name>
</geneLocation>
<dbReference type="SUPFAM" id="SSF53955">
    <property type="entry name" value="Lysozyme-like"/>
    <property type="match status" value="1"/>
</dbReference>
<dbReference type="AlphaFoldDB" id="A0A221T321"/>
<accession>A0A221T321</accession>
<dbReference type="InterPro" id="IPR023346">
    <property type="entry name" value="Lysozyme-like_dom_sf"/>
</dbReference>
<dbReference type="Gene3D" id="1.10.530.10">
    <property type="match status" value="1"/>
</dbReference>
<feature type="chain" id="PRO_5011233685" description="Transglycosylase SLT domain-containing protein" evidence="2">
    <location>
        <begin position="21"/>
        <end position="332"/>
    </location>
</feature>
<evidence type="ECO:0000259" key="3">
    <source>
        <dbReference type="Pfam" id="PF01464"/>
    </source>
</evidence>
<feature type="domain" description="Transglycosylase SLT" evidence="3">
    <location>
        <begin position="38"/>
        <end position="129"/>
    </location>
</feature>
<feature type="compositionally biased region" description="Low complexity" evidence="1">
    <location>
        <begin position="293"/>
        <end position="322"/>
    </location>
</feature>
<dbReference type="EMBL" id="CP021084">
    <property type="protein sequence ID" value="ASN83299.1"/>
    <property type="molecule type" value="Genomic_DNA"/>
</dbReference>
<name>A0A221T321_9DEIO</name>
<dbReference type="Pfam" id="PF01464">
    <property type="entry name" value="SLT"/>
    <property type="match status" value="1"/>
</dbReference>
<dbReference type="PANTHER" id="PTHR37423">
    <property type="entry name" value="SOLUBLE LYTIC MUREIN TRANSGLYCOSYLASE-RELATED"/>
    <property type="match status" value="1"/>
</dbReference>
<evidence type="ECO:0000313" key="5">
    <source>
        <dbReference type="Proteomes" id="UP000259030"/>
    </source>
</evidence>
<sequence>MSSRSRFLTAALLTSGSAAAVCPAPQYGLERQAFDVAVNQGVPPSIFVAMIGTESHFCPATVSPKGAVGLGQLMPDTARDLRVTNPLNIAQNLNASATYLRAQFKTFGRWDLALAAYNAGAGNVRKYGGIPPFAETVAHVDKVLTRASALERGIPLITALNTPIAQLRTLPSPARPQVALLAASQAASPRNVSGVQAPVTLVSSPAAQHIAGGAGTASRGTIQPVPAGVKPTPATATSQPTPAPAAARIVTTTLPQAAPATAARSTTPGGPVTASTVTDQRILVVIRRGTAPQAAPGAAPAVPGPAGAPQAAPAQAAPSSASTGLVVIRVRK</sequence>
<keyword evidence="4" id="KW-0614">Plasmid</keyword>
<protein>
    <recommendedName>
        <fullName evidence="3">Transglycosylase SLT domain-containing protein</fullName>
    </recommendedName>
</protein>
<keyword evidence="2" id="KW-0732">Signal</keyword>
<gene>
    <name evidence="4" type="ORF">DFI_19060</name>
</gene>
<dbReference type="CDD" id="cd00254">
    <property type="entry name" value="LT-like"/>
    <property type="match status" value="1"/>
</dbReference>
<dbReference type="KEGG" id="dfc:DFI_19060"/>
<dbReference type="RefSeq" id="WP_051307703.1">
    <property type="nucleotide sequence ID" value="NZ_CP021084.1"/>
</dbReference>
<proteinExistence type="predicted"/>